<name>A0A6J5M8I8_9CAUD</name>
<sequence>MTVKVTTPGKSLLQGAEYTNAASTDIERTWRKFGWIPKQEREAELKTQQTVKRMKSKERNDAGS</sequence>
<protein>
    <submittedName>
        <fullName evidence="2">Uncharacterized protein</fullName>
    </submittedName>
</protein>
<dbReference type="EMBL" id="LR796393">
    <property type="protein sequence ID" value="CAB4141470.1"/>
    <property type="molecule type" value="Genomic_DNA"/>
</dbReference>
<feature type="region of interest" description="Disordered" evidence="1">
    <location>
        <begin position="44"/>
        <end position="64"/>
    </location>
</feature>
<reference evidence="2" key="1">
    <citation type="submission" date="2020-04" db="EMBL/GenBank/DDBJ databases">
        <authorList>
            <person name="Chiriac C."/>
            <person name="Salcher M."/>
            <person name="Ghai R."/>
            <person name="Kavagutti S V."/>
        </authorList>
    </citation>
    <scope>NUCLEOTIDE SEQUENCE</scope>
</reference>
<accession>A0A6J5M8I8</accession>
<evidence type="ECO:0000313" key="2">
    <source>
        <dbReference type="EMBL" id="CAB4141470.1"/>
    </source>
</evidence>
<evidence type="ECO:0000256" key="1">
    <source>
        <dbReference type="SAM" id="MobiDB-lite"/>
    </source>
</evidence>
<organism evidence="2">
    <name type="scientific">uncultured Caudovirales phage</name>
    <dbReference type="NCBI Taxonomy" id="2100421"/>
    <lineage>
        <taxon>Viruses</taxon>
        <taxon>Duplodnaviria</taxon>
        <taxon>Heunggongvirae</taxon>
        <taxon>Uroviricota</taxon>
        <taxon>Caudoviricetes</taxon>
        <taxon>Peduoviridae</taxon>
        <taxon>Maltschvirus</taxon>
        <taxon>Maltschvirus maltsch</taxon>
    </lineage>
</organism>
<gene>
    <name evidence="2" type="ORF">UFOVP417_28</name>
</gene>
<proteinExistence type="predicted"/>